<dbReference type="Proteomes" id="UP001153636">
    <property type="component" value="Chromosome 6"/>
</dbReference>
<evidence type="ECO:0000256" key="4">
    <source>
        <dbReference type="SAM" id="MobiDB-lite"/>
    </source>
</evidence>
<dbReference type="PANTHER" id="PTHR22999">
    <property type="entry name" value="PX SERINE/THREONINE KINASE PXK"/>
    <property type="match status" value="1"/>
</dbReference>
<dbReference type="EMBL" id="OV651818">
    <property type="protein sequence ID" value="CAH1112450.1"/>
    <property type="molecule type" value="Genomic_DNA"/>
</dbReference>
<feature type="domain" description="PX" evidence="5">
    <location>
        <begin position="96"/>
        <end position="210"/>
    </location>
</feature>
<keyword evidence="7" id="KW-1185">Reference proteome</keyword>
<evidence type="ECO:0000259" key="5">
    <source>
        <dbReference type="PROSITE" id="PS50195"/>
    </source>
</evidence>
<dbReference type="GO" id="GO:0035091">
    <property type="term" value="F:phosphatidylinositol binding"/>
    <property type="evidence" value="ECO:0007669"/>
    <property type="project" value="InterPro"/>
</dbReference>
<dbReference type="InterPro" id="IPR001683">
    <property type="entry name" value="PX_dom"/>
</dbReference>
<evidence type="ECO:0000256" key="2">
    <source>
        <dbReference type="ARBA" id="ARBA00022490"/>
    </source>
</evidence>
<dbReference type="SUPFAM" id="SSF64268">
    <property type="entry name" value="PX domain"/>
    <property type="match status" value="1"/>
</dbReference>
<dbReference type="GO" id="GO:0005769">
    <property type="term" value="C:early endosome"/>
    <property type="evidence" value="ECO:0007669"/>
    <property type="project" value="TreeGrafter"/>
</dbReference>
<reference evidence="6" key="1">
    <citation type="submission" date="2022-01" db="EMBL/GenBank/DDBJ databases">
        <authorList>
            <person name="King R."/>
        </authorList>
    </citation>
    <scope>NUCLEOTIDE SEQUENCE</scope>
</reference>
<dbReference type="SMART" id="SM00312">
    <property type="entry name" value="PX"/>
    <property type="match status" value="1"/>
</dbReference>
<dbReference type="OrthoDB" id="76516at2759"/>
<feature type="compositionally biased region" description="Polar residues" evidence="4">
    <location>
        <begin position="1"/>
        <end position="17"/>
    </location>
</feature>
<dbReference type="GO" id="GO:0006622">
    <property type="term" value="P:protein targeting to lysosome"/>
    <property type="evidence" value="ECO:0007669"/>
    <property type="project" value="TreeGrafter"/>
</dbReference>
<protein>
    <recommendedName>
        <fullName evidence="5">PX domain-containing protein</fullName>
    </recommendedName>
</protein>
<evidence type="ECO:0000256" key="1">
    <source>
        <dbReference type="ARBA" id="ARBA00004496"/>
    </source>
</evidence>
<organism evidence="6 7">
    <name type="scientific">Psylliodes chrysocephalus</name>
    <dbReference type="NCBI Taxonomy" id="3402493"/>
    <lineage>
        <taxon>Eukaryota</taxon>
        <taxon>Metazoa</taxon>
        <taxon>Ecdysozoa</taxon>
        <taxon>Arthropoda</taxon>
        <taxon>Hexapoda</taxon>
        <taxon>Insecta</taxon>
        <taxon>Pterygota</taxon>
        <taxon>Neoptera</taxon>
        <taxon>Endopterygota</taxon>
        <taxon>Coleoptera</taxon>
        <taxon>Polyphaga</taxon>
        <taxon>Cucujiformia</taxon>
        <taxon>Chrysomeloidea</taxon>
        <taxon>Chrysomelidae</taxon>
        <taxon>Galerucinae</taxon>
        <taxon>Alticini</taxon>
        <taxon>Psylliodes</taxon>
    </lineage>
</organism>
<accession>A0A9P0D8S7</accession>
<feature type="compositionally biased region" description="Low complexity" evidence="4">
    <location>
        <begin position="18"/>
        <end position="27"/>
    </location>
</feature>
<dbReference type="GO" id="GO:0008333">
    <property type="term" value="P:endosome to lysosome transport"/>
    <property type="evidence" value="ECO:0007669"/>
    <property type="project" value="TreeGrafter"/>
</dbReference>
<dbReference type="PROSITE" id="PS50195">
    <property type="entry name" value="PX"/>
    <property type="match status" value="1"/>
</dbReference>
<sequence length="286" mass="33041">MCDSSSTKSDTVNSQEYKSSTTNNSKKNVSDKAEEIATTDSEEYLSEPLRYKNFQYSGQSSSSNITLSLQNARIEEENGNCFPPFPQFLHNEDIALGNIQIPIVGYEIMEERARFTVYKLKVENKLTGGFWYVFRRYTDFVRLCNRLRTLHPEVVQHLPRKRWLKNNFDPIFLEERVSGLQTLVNAILSVPELISSQEIQDFFCLNEPPVYSETSEETKAIFEALEENISDLKVQLRDKEASIDSLETKLHSLAIENENLRKLISNSMMSCQKCQKECENFKKLSK</sequence>
<dbReference type="Pfam" id="PF00787">
    <property type="entry name" value="PX"/>
    <property type="match status" value="1"/>
</dbReference>
<keyword evidence="3" id="KW-0175">Coiled coil</keyword>
<keyword evidence="2" id="KW-0963">Cytoplasm</keyword>
<gene>
    <name evidence="6" type="ORF">PSYICH_LOCUS12580</name>
</gene>
<proteinExistence type="predicted"/>
<dbReference type="InterPro" id="IPR051837">
    <property type="entry name" value="SortingNexin/PXDomain-PKLike"/>
</dbReference>
<feature type="region of interest" description="Disordered" evidence="4">
    <location>
        <begin position="1"/>
        <end position="41"/>
    </location>
</feature>
<evidence type="ECO:0000313" key="7">
    <source>
        <dbReference type="Proteomes" id="UP001153636"/>
    </source>
</evidence>
<evidence type="ECO:0000313" key="6">
    <source>
        <dbReference type="EMBL" id="CAH1112450.1"/>
    </source>
</evidence>
<dbReference type="GO" id="GO:0045022">
    <property type="term" value="P:early endosome to late endosome transport"/>
    <property type="evidence" value="ECO:0007669"/>
    <property type="project" value="TreeGrafter"/>
</dbReference>
<comment type="subcellular location">
    <subcellularLocation>
        <location evidence="1">Cytoplasm</location>
    </subcellularLocation>
</comment>
<dbReference type="PANTHER" id="PTHR22999:SF23">
    <property type="entry name" value="SORTING NEXIN-16"/>
    <property type="match status" value="1"/>
</dbReference>
<evidence type="ECO:0000256" key="3">
    <source>
        <dbReference type="SAM" id="Coils"/>
    </source>
</evidence>
<dbReference type="AlphaFoldDB" id="A0A9P0D8S7"/>
<dbReference type="InterPro" id="IPR036871">
    <property type="entry name" value="PX_dom_sf"/>
</dbReference>
<feature type="coiled-coil region" evidence="3">
    <location>
        <begin position="215"/>
        <end position="263"/>
    </location>
</feature>
<name>A0A9P0D8S7_9CUCU</name>
<dbReference type="GO" id="GO:0005770">
    <property type="term" value="C:late endosome"/>
    <property type="evidence" value="ECO:0007669"/>
    <property type="project" value="TreeGrafter"/>
</dbReference>
<dbReference type="Gene3D" id="3.30.1520.10">
    <property type="entry name" value="Phox-like domain"/>
    <property type="match status" value="1"/>
</dbReference>